<feature type="compositionally biased region" description="Polar residues" evidence="1">
    <location>
        <begin position="65"/>
        <end position="81"/>
    </location>
</feature>
<evidence type="ECO:0000313" key="3">
    <source>
        <dbReference type="Proteomes" id="UP000000707"/>
    </source>
</evidence>
<feature type="region of interest" description="Disordered" evidence="1">
    <location>
        <begin position="151"/>
        <end position="170"/>
    </location>
</feature>
<feature type="compositionally biased region" description="Polar residues" evidence="1">
    <location>
        <begin position="28"/>
        <end position="45"/>
    </location>
</feature>
<organism evidence="3">
    <name type="scientific">Candida tenuis (strain ATCC 10573 / BCRC 21748 / CBS 615 / JCM 9827 / NBRC 10315 / NRRL Y-1498 / VKM Y-70)</name>
    <name type="common">Yeast</name>
    <name type="synonym">Yamadazyma tenuis</name>
    <dbReference type="NCBI Taxonomy" id="590646"/>
    <lineage>
        <taxon>Eukaryota</taxon>
        <taxon>Fungi</taxon>
        <taxon>Dikarya</taxon>
        <taxon>Ascomycota</taxon>
        <taxon>Saccharomycotina</taxon>
        <taxon>Pichiomycetes</taxon>
        <taxon>Debaryomycetaceae</taxon>
        <taxon>Yamadazyma</taxon>
    </lineage>
</organism>
<sequence length="290" mass="31190">MNGGKKSNGNSSHSGNYNSNSSVSISSFQTQPIDIGNFNKNVNSPNKSANGNLGSNNNGSSQSSRVSQTINYTPTSSSMSLENNTQASFNSALNYSTSVYSHHAGSINVGSYGVTGTLTPSSNPVTTTTPRSAFASTNAFGSLSASTSPIGLTQDLSNSPQQSNFFSKNQPISYSPTNNLSLQISRSFSSKLPASHGSFSSYLNVFSESAIIDDEIKDTVDDGFFEEDYVPASLGDDILTPQQVQRRDSRSQSGTLLVRPIFKTRDSKFDNEYDEQKKSVFVQDDVFLME</sequence>
<feature type="compositionally biased region" description="Low complexity" evidence="1">
    <location>
        <begin position="46"/>
        <end position="64"/>
    </location>
</feature>
<dbReference type="GeneID" id="18246675"/>
<feature type="region of interest" description="Disordered" evidence="1">
    <location>
        <begin position="1"/>
        <end position="81"/>
    </location>
</feature>
<proteinExistence type="predicted"/>
<dbReference type="HOGENOM" id="CLU_959749_0_0_1"/>
<dbReference type="OrthoDB" id="411372at2759"/>
<evidence type="ECO:0000256" key="1">
    <source>
        <dbReference type="SAM" id="MobiDB-lite"/>
    </source>
</evidence>
<dbReference type="KEGG" id="cten:18246675"/>
<evidence type="ECO:0000313" key="2">
    <source>
        <dbReference type="EMBL" id="EGV65913.1"/>
    </source>
</evidence>
<reference evidence="2 3" key="1">
    <citation type="journal article" date="2011" name="Proc. Natl. Acad. Sci. U.S.A.">
        <title>Comparative genomics of xylose-fermenting fungi for enhanced biofuel production.</title>
        <authorList>
            <person name="Wohlbach D.J."/>
            <person name="Kuo A."/>
            <person name="Sato T.K."/>
            <person name="Potts K.M."/>
            <person name="Salamov A.A."/>
            <person name="LaButti K.M."/>
            <person name="Sun H."/>
            <person name="Clum A."/>
            <person name="Pangilinan J.L."/>
            <person name="Lindquist E.A."/>
            <person name="Lucas S."/>
            <person name="Lapidus A."/>
            <person name="Jin M."/>
            <person name="Gunawan C."/>
            <person name="Balan V."/>
            <person name="Dale B.E."/>
            <person name="Jeffries T.W."/>
            <person name="Zinkel R."/>
            <person name="Barry K.W."/>
            <person name="Grigoriev I.V."/>
            <person name="Gasch A.P."/>
        </authorList>
    </citation>
    <scope>NUCLEOTIDE SEQUENCE [LARGE SCALE GENOMIC DNA]</scope>
    <source>
        <strain evidence="3">ATCC 10573 / BCRC 21748 / CBS 615 / JCM 9827 / NBRC 10315 / NRRL Y-1498 / VKM Y-70</strain>
    </source>
</reference>
<protein>
    <submittedName>
        <fullName evidence="2">Uncharacterized protein</fullName>
    </submittedName>
</protein>
<dbReference type="STRING" id="590646.G3AYS0"/>
<dbReference type="EMBL" id="GL996512">
    <property type="protein sequence ID" value="EGV65913.1"/>
    <property type="molecule type" value="Genomic_DNA"/>
</dbReference>
<accession>G3AYS0</accession>
<dbReference type="AlphaFoldDB" id="G3AYS0"/>
<keyword evidence="3" id="KW-1185">Reference proteome</keyword>
<dbReference type="Proteomes" id="UP000000707">
    <property type="component" value="Unassembled WGS sequence"/>
</dbReference>
<gene>
    <name evidence="2" type="ORF">CANTEDRAFT_112791</name>
</gene>
<name>G3AYS0_CANTC</name>
<feature type="compositionally biased region" description="Low complexity" evidence="1">
    <location>
        <begin position="1"/>
        <end position="27"/>
    </location>
</feature>